<dbReference type="InterPro" id="IPR000408">
    <property type="entry name" value="Reg_chr_condens"/>
</dbReference>
<name>A0A0V0I1W7_SOLCH</name>
<evidence type="ECO:0000256" key="2">
    <source>
        <dbReference type="PROSITE-ProRule" id="PRU00235"/>
    </source>
</evidence>
<dbReference type="EMBL" id="GEDG01012065">
    <property type="protein sequence ID" value="JAP26594.1"/>
    <property type="molecule type" value="Transcribed_RNA"/>
</dbReference>
<accession>A0A0V0I1W7</accession>
<dbReference type="Pfam" id="PF00415">
    <property type="entry name" value="RCC1"/>
    <property type="match status" value="3"/>
</dbReference>
<evidence type="ECO:0000313" key="3">
    <source>
        <dbReference type="EMBL" id="JAP26594.1"/>
    </source>
</evidence>
<reference evidence="3" key="1">
    <citation type="submission" date="2015-12" db="EMBL/GenBank/DDBJ databases">
        <title>Gene expression during late stages of embryo sac development: a critical building block for successful pollen-pistil interactions.</title>
        <authorList>
            <person name="Liu Y."/>
            <person name="Joly V."/>
            <person name="Sabar M."/>
            <person name="Matton D.P."/>
        </authorList>
    </citation>
    <scope>NUCLEOTIDE SEQUENCE</scope>
</reference>
<feature type="repeat" description="RCC1" evidence="2">
    <location>
        <begin position="175"/>
        <end position="210"/>
    </location>
</feature>
<proteinExistence type="predicted"/>
<sequence length="210" mass="22326">MSVYSVGCGLGGKLGHGTRTDEKVPRLIEQFQTLNIQPAVVAAGAWHAAVVGKDGRVCTWGWGRYGCLGHGNEDCESAPKVVEALSNVKAVYVATGDYTTFVVSDDGNVHSFGCGESSSLGHNTAAAEAQGNRHSNVLFPEVVTSLKQLNERVVQISLTNSIYWNAHTFALTESGKLYAFGAGDKGQLGVELSANQTERAIPERIDIDLS</sequence>
<dbReference type="Pfam" id="PF13540">
    <property type="entry name" value="RCC1_2"/>
    <property type="match status" value="1"/>
</dbReference>
<dbReference type="SUPFAM" id="SSF50985">
    <property type="entry name" value="RCC1/BLIP-II"/>
    <property type="match status" value="1"/>
</dbReference>
<dbReference type="PROSITE" id="PS50012">
    <property type="entry name" value="RCC1_3"/>
    <property type="match status" value="4"/>
</dbReference>
<dbReference type="AlphaFoldDB" id="A0A0V0I1W7"/>
<dbReference type="InterPro" id="IPR051210">
    <property type="entry name" value="Ub_ligase/GEF_domain"/>
</dbReference>
<dbReference type="PRINTS" id="PR00633">
    <property type="entry name" value="RCCNDNSATION"/>
</dbReference>
<dbReference type="InterPro" id="IPR009091">
    <property type="entry name" value="RCC1/BLIP-II"/>
</dbReference>
<feature type="repeat" description="RCC1" evidence="2">
    <location>
        <begin position="107"/>
        <end position="174"/>
    </location>
</feature>
<evidence type="ECO:0000256" key="1">
    <source>
        <dbReference type="ARBA" id="ARBA00022737"/>
    </source>
</evidence>
<keyword evidence="1" id="KW-0677">Repeat</keyword>
<feature type="repeat" description="RCC1" evidence="2">
    <location>
        <begin position="1"/>
        <end position="54"/>
    </location>
</feature>
<protein>
    <submittedName>
        <fullName evidence="3">Putative E3 ubiquitin-protein ligase HERC1-like</fullName>
    </submittedName>
</protein>
<dbReference type="Gene3D" id="2.130.10.30">
    <property type="entry name" value="Regulator of chromosome condensation 1/beta-lactamase-inhibitor protein II"/>
    <property type="match status" value="1"/>
</dbReference>
<organism evidence="3">
    <name type="scientific">Solanum chacoense</name>
    <name type="common">Chaco potato</name>
    <dbReference type="NCBI Taxonomy" id="4108"/>
    <lineage>
        <taxon>Eukaryota</taxon>
        <taxon>Viridiplantae</taxon>
        <taxon>Streptophyta</taxon>
        <taxon>Embryophyta</taxon>
        <taxon>Tracheophyta</taxon>
        <taxon>Spermatophyta</taxon>
        <taxon>Magnoliopsida</taxon>
        <taxon>eudicotyledons</taxon>
        <taxon>Gunneridae</taxon>
        <taxon>Pentapetalae</taxon>
        <taxon>asterids</taxon>
        <taxon>lamiids</taxon>
        <taxon>Solanales</taxon>
        <taxon>Solanaceae</taxon>
        <taxon>Solanoideae</taxon>
        <taxon>Solaneae</taxon>
        <taxon>Solanum</taxon>
    </lineage>
</organism>
<feature type="repeat" description="RCC1" evidence="2">
    <location>
        <begin position="55"/>
        <end position="106"/>
    </location>
</feature>
<dbReference type="PROSITE" id="PS00626">
    <property type="entry name" value="RCC1_2"/>
    <property type="match status" value="1"/>
</dbReference>
<dbReference type="PANTHER" id="PTHR22870:SF24">
    <property type="entry name" value="REGULATOR OF CHROMOSOME CONDENSATION (RCC1) FAMILY PROTEIN"/>
    <property type="match status" value="1"/>
</dbReference>
<dbReference type="PANTHER" id="PTHR22870">
    <property type="entry name" value="REGULATOR OF CHROMOSOME CONDENSATION"/>
    <property type="match status" value="1"/>
</dbReference>